<evidence type="ECO:0000259" key="1">
    <source>
        <dbReference type="Pfam" id="PF00668"/>
    </source>
</evidence>
<evidence type="ECO:0000313" key="2">
    <source>
        <dbReference type="EMBL" id="GAA2053469.1"/>
    </source>
</evidence>
<dbReference type="Proteomes" id="UP001500751">
    <property type="component" value="Unassembled WGS sequence"/>
</dbReference>
<dbReference type="EMBL" id="BAAAQN010000056">
    <property type="protein sequence ID" value="GAA2053469.1"/>
    <property type="molecule type" value="Genomic_DNA"/>
</dbReference>
<feature type="domain" description="Condensation" evidence="1">
    <location>
        <begin position="9"/>
        <end position="330"/>
    </location>
</feature>
<dbReference type="PANTHER" id="PTHR45527:SF1">
    <property type="entry name" value="FATTY ACID SYNTHASE"/>
    <property type="match status" value="1"/>
</dbReference>
<dbReference type="Gene3D" id="3.30.559.30">
    <property type="entry name" value="Nonribosomal peptide synthetase, condensation domain"/>
    <property type="match status" value="1"/>
</dbReference>
<proteinExistence type="predicted"/>
<dbReference type="InterPro" id="IPR023213">
    <property type="entry name" value="CAT-like_dom_sf"/>
</dbReference>
<keyword evidence="3" id="KW-1185">Reference proteome</keyword>
<evidence type="ECO:0000313" key="3">
    <source>
        <dbReference type="Proteomes" id="UP001500751"/>
    </source>
</evidence>
<sequence length="444" mass="48682">MTTTSETQQATAPLSLQQQFLCIFAQGFEAGPFGPHYTEVFAWRVKGRVDVPTLRLALADVVERHEALRTLVQLEDGGAQRVLPAVQPELLVVDLDGAPGADRDRRAEQLMIEAETRPFPADRIPLLRAVLGRFDEQDSVLVLCAHHSAADVWSIQVILQDLAECYTARAAGGEPDLPAVTQYRDYVAAQQEDAAGPTVAASRAYWRETLRGAKIMVAPVHRTGQSPATSYHRFTTEARLSTEVSRLAKATRSSMFMVLLAAFTVYVHRRTRATDIVVPTFGPGRERRFQSTVGSFFNFVPLRVDLAGCRTFRDAIATSRTACIGAFSHELPLLHVLAEAPDLMSSAGPDAVPTLFQAVQPPYLMQGNRIGDLEYTAIWRRVIPQPLGSDTPDGMIWSMHLGADEVVGGLSYSRHLFEQAEVEEQVAGFLAVIGEMVADPDSAI</sequence>
<dbReference type="PANTHER" id="PTHR45527">
    <property type="entry name" value="NONRIBOSOMAL PEPTIDE SYNTHETASE"/>
    <property type="match status" value="1"/>
</dbReference>
<dbReference type="SUPFAM" id="SSF52777">
    <property type="entry name" value="CoA-dependent acyltransferases"/>
    <property type="match status" value="2"/>
</dbReference>
<name>A0ABN2V705_9ACTN</name>
<protein>
    <recommendedName>
        <fullName evidence="1">Condensation domain-containing protein</fullName>
    </recommendedName>
</protein>
<dbReference type="InterPro" id="IPR001242">
    <property type="entry name" value="Condensation_dom"/>
</dbReference>
<organism evidence="2 3">
    <name type="scientific">Catenulispora yoronensis</name>
    <dbReference type="NCBI Taxonomy" id="450799"/>
    <lineage>
        <taxon>Bacteria</taxon>
        <taxon>Bacillati</taxon>
        <taxon>Actinomycetota</taxon>
        <taxon>Actinomycetes</taxon>
        <taxon>Catenulisporales</taxon>
        <taxon>Catenulisporaceae</taxon>
        <taxon>Catenulispora</taxon>
    </lineage>
</organism>
<accession>A0ABN2V705</accession>
<dbReference type="RefSeq" id="WP_344670148.1">
    <property type="nucleotide sequence ID" value="NZ_BAAAQN010000056.1"/>
</dbReference>
<reference evidence="2 3" key="1">
    <citation type="journal article" date="2019" name="Int. J. Syst. Evol. Microbiol.">
        <title>The Global Catalogue of Microorganisms (GCM) 10K type strain sequencing project: providing services to taxonomists for standard genome sequencing and annotation.</title>
        <authorList>
            <consortium name="The Broad Institute Genomics Platform"/>
            <consortium name="The Broad Institute Genome Sequencing Center for Infectious Disease"/>
            <person name="Wu L."/>
            <person name="Ma J."/>
        </authorList>
    </citation>
    <scope>NUCLEOTIDE SEQUENCE [LARGE SCALE GENOMIC DNA]</scope>
    <source>
        <strain evidence="2 3">JCM 16014</strain>
    </source>
</reference>
<gene>
    <name evidence="2" type="ORF">GCM10009839_71650</name>
</gene>
<dbReference type="Pfam" id="PF00668">
    <property type="entry name" value="Condensation"/>
    <property type="match status" value="1"/>
</dbReference>
<dbReference type="Gene3D" id="3.30.559.10">
    <property type="entry name" value="Chloramphenicol acetyltransferase-like domain"/>
    <property type="match status" value="1"/>
</dbReference>
<comment type="caution">
    <text evidence="2">The sequence shown here is derived from an EMBL/GenBank/DDBJ whole genome shotgun (WGS) entry which is preliminary data.</text>
</comment>